<dbReference type="AlphaFoldDB" id="A0AAD5PCE3"/>
<evidence type="ECO:0000256" key="2">
    <source>
        <dbReference type="SAM" id="SignalP"/>
    </source>
</evidence>
<organism evidence="3 4">
    <name type="scientific">Phascolomyces articulosus</name>
    <dbReference type="NCBI Taxonomy" id="60185"/>
    <lineage>
        <taxon>Eukaryota</taxon>
        <taxon>Fungi</taxon>
        <taxon>Fungi incertae sedis</taxon>
        <taxon>Mucoromycota</taxon>
        <taxon>Mucoromycotina</taxon>
        <taxon>Mucoromycetes</taxon>
        <taxon>Mucorales</taxon>
        <taxon>Lichtheimiaceae</taxon>
        <taxon>Phascolomyces</taxon>
    </lineage>
</organism>
<gene>
    <name evidence="3" type="ORF">BDA99DRAFT_514947</name>
</gene>
<evidence type="ECO:0000256" key="1">
    <source>
        <dbReference type="SAM" id="Phobius"/>
    </source>
</evidence>
<dbReference type="Proteomes" id="UP001209540">
    <property type="component" value="Unassembled WGS sequence"/>
</dbReference>
<evidence type="ECO:0000313" key="3">
    <source>
        <dbReference type="EMBL" id="KAI9257995.1"/>
    </source>
</evidence>
<sequence>MNLILRFFILLSITQLLLVHAVSTTRGNTNSNKYSQHSLFRAVTKNYQYDPIFAAKEYETYVNTSGMDMTPPVLLHQFGLASPRLGHQLKRSSSSSVGTISMDKSTATTTTSNELLVSGPALAFIVVLTLGAFMF</sequence>
<comment type="caution">
    <text evidence="3">The sequence shown here is derived from an EMBL/GenBank/DDBJ whole genome shotgun (WGS) entry which is preliminary data.</text>
</comment>
<accession>A0AAD5PCE3</accession>
<dbReference type="EMBL" id="JAIXMP010000019">
    <property type="protein sequence ID" value="KAI9257995.1"/>
    <property type="molecule type" value="Genomic_DNA"/>
</dbReference>
<protein>
    <submittedName>
        <fullName evidence="3">Uncharacterized protein</fullName>
    </submittedName>
</protein>
<reference evidence="3" key="1">
    <citation type="journal article" date="2022" name="IScience">
        <title>Evolution of zygomycete secretomes and the origins of terrestrial fungal ecologies.</title>
        <authorList>
            <person name="Chang Y."/>
            <person name="Wang Y."/>
            <person name="Mondo S."/>
            <person name="Ahrendt S."/>
            <person name="Andreopoulos W."/>
            <person name="Barry K."/>
            <person name="Beard J."/>
            <person name="Benny G.L."/>
            <person name="Blankenship S."/>
            <person name="Bonito G."/>
            <person name="Cuomo C."/>
            <person name="Desiro A."/>
            <person name="Gervers K.A."/>
            <person name="Hundley H."/>
            <person name="Kuo A."/>
            <person name="LaButti K."/>
            <person name="Lang B.F."/>
            <person name="Lipzen A."/>
            <person name="O'Donnell K."/>
            <person name="Pangilinan J."/>
            <person name="Reynolds N."/>
            <person name="Sandor L."/>
            <person name="Smith M.E."/>
            <person name="Tsang A."/>
            <person name="Grigoriev I.V."/>
            <person name="Stajich J.E."/>
            <person name="Spatafora J.W."/>
        </authorList>
    </citation>
    <scope>NUCLEOTIDE SEQUENCE</scope>
    <source>
        <strain evidence="3">RSA 2281</strain>
    </source>
</reference>
<keyword evidence="2" id="KW-0732">Signal</keyword>
<feature type="signal peptide" evidence="2">
    <location>
        <begin position="1"/>
        <end position="21"/>
    </location>
</feature>
<reference evidence="3" key="2">
    <citation type="submission" date="2023-02" db="EMBL/GenBank/DDBJ databases">
        <authorList>
            <consortium name="DOE Joint Genome Institute"/>
            <person name="Mondo S.J."/>
            <person name="Chang Y."/>
            <person name="Wang Y."/>
            <person name="Ahrendt S."/>
            <person name="Andreopoulos W."/>
            <person name="Barry K."/>
            <person name="Beard J."/>
            <person name="Benny G.L."/>
            <person name="Blankenship S."/>
            <person name="Bonito G."/>
            <person name="Cuomo C."/>
            <person name="Desiro A."/>
            <person name="Gervers K.A."/>
            <person name="Hundley H."/>
            <person name="Kuo A."/>
            <person name="LaButti K."/>
            <person name="Lang B.F."/>
            <person name="Lipzen A."/>
            <person name="O'Donnell K."/>
            <person name="Pangilinan J."/>
            <person name="Reynolds N."/>
            <person name="Sandor L."/>
            <person name="Smith M.W."/>
            <person name="Tsang A."/>
            <person name="Grigoriev I.V."/>
            <person name="Stajich J.E."/>
            <person name="Spatafora J.W."/>
        </authorList>
    </citation>
    <scope>NUCLEOTIDE SEQUENCE</scope>
    <source>
        <strain evidence="3">RSA 2281</strain>
    </source>
</reference>
<keyword evidence="1" id="KW-1133">Transmembrane helix</keyword>
<proteinExistence type="predicted"/>
<keyword evidence="4" id="KW-1185">Reference proteome</keyword>
<keyword evidence="1" id="KW-0472">Membrane</keyword>
<feature type="chain" id="PRO_5042155307" evidence="2">
    <location>
        <begin position="22"/>
        <end position="135"/>
    </location>
</feature>
<feature type="transmembrane region" description="Helical" evidence="1">
    <location>
        <begin position="115"/>
        <end position="134"/>
    </location>
</feature>
<evidence type="ECO:0000313" key="4">
    <source>
        <dbReference type="Proteomes" id="UP001209540"/>
    </source>
</evidence>
<keyword evidence="1" id="KW-0812">Transmembrane</keyword>
<name>A0AAD5PCE3_9FUNG</name>